<dbReference type="InterPro" id="IPR038314">
    <property type="entry name" value="T6SS_sf"/>
</dbReference>
<reference evidence="1 2" key="1">
    <citation type="submission" date="2019-02" db="EMBL/GenBank/DDBJ databases">
        <title>Apibacter muscae sp. nov.: a novel member of the house fly microbiota.</title>
        <authorList>
            <person name="Park R."/>
        </authorList>
    </citation>
    <scope>NUCLEOTIDE SEQUENCE [LARGE SCALE GENOMIC DNA]</scope>
    <source>
        <strain evidence="1 2">AL1</strain>
    </source>
</reference>
<keyword evidence="2" id="KW-1185">Reference proteome</keyword>
<organism evidence="1 2">
    <name type="scientific">Apibacter muscae</name>
    <dbReference type="NCBI Taxonomy" id="2509004"/>
    <lineage>
        <taxon>Bacteria</taxon>
        <taxon>Pseudomonadati</taxon>
        <taxon>Bacteroidota</taxon>
        <taxon>Flavobacteriia</taxon>
        <taxon>Flavobacteriales</taxon>
        <taxon>Weeksellaceae</taxon>
        <taxon>Apibacter</taxon>
    </lineage>
</organism>
<accession>A0A563DE70</accession>
<sequence>MKKTAFYIGIFLFSTNLSFSQKTNKIKELKSFALSVCIQDNYKKLNPEFDSKDYTNSFIVGDIVTISTSNLEKLRYFIYDNTKDFYKPIPSSASYEDNNANMVCYNCIEFYNSKKLRKFIKNLLKEDSDL</sequence>
<proteinExistence type="predicted"/>
<dbReference type="AlphaFoldDB" id="A0A563DE70"/>
<gene>
    <name evidence="1" type="ORF">ETU09_06065</name>
</gene>
<dbReference type="Proteomes" id="UP000319499">
    <property type="component" value="Unassembled WGS sequence"/>
</dbReference>
<dbReference type="EMBL" id="SELH01000019">
    <property type="protein sequence ID" value="TWP28357.1"/>
    <property type="molecule type" value="Genomic_DNA"/>
</dbReference>
<evidence type="ECO:0000313" key="2">
    <source>
        <dbReference type="Proteomes" id="UP000319499"/>
    </source>
</evidence>
<evidence type="ECO:0000313" key="1">
    <source>
        <dbReference type="EMBL" id="TWP28357.1"/>
    </source>
</evidence>
<protein>
    <submittedName>
        <fullName evidence="1">Uncharacterized protein</fullName>
    </submittedName>
</protein>
<dbReference type="RefSeq" id="WP_146292570.1">
    <property type="nucleotide sequence ID" value="NZ_SELH01000019.1"/>
</dbReference>
<dbReference type="Gene3D" id="1.20.120.1620">
    <property type="match status" value="1"/>
</dbReference>
<name>A0A563DE70_9FLAO</name>
<comment type="caution">
    <text evidence="1">The sequence shown here is derived from an EMBL/GenBank/DDBJ whole genome shotgun (WGS) entry which is preliminary data.</text>
</comment>
<dbReference type="OrthoDB" id="1151005at2"/>